<proteinExistence type="predicted"/>
<dbReference type="InterPro" id="IPR053007">
    <property type="entry name" value="CYP450_monoxygenase_sec-met"/>
</dbReference>
<comment type="caution">
    <text evidence="1">The sequence shown here is derived from an EMBL/GenBank/DDBJ whole genome shotgun (WGS) entry which is preliminary data.</text>
</comment>
<dbReference type="GO" id="GO:0016705">
    <property type="term" value="F:oxidoreductase activity, acting on paired donors, with incorporation or reduction of molecular oxygen"/>
    <property type="evidence" value="ECO:0007669"/>
    <property type="project" value="InterPro"/>
</dbReference>
<accession>A0AAN7ZFE3</accession>
<evidence type="ECO:0000313" key="1">
    <source>
        <dbReference type="EMBL" id="KAK5637583.1"/>
    </source>
</evidence>
<protein>
    <submittedName>
        <fullName evidence="1">Uncharacterized protein</fullName>
    </submittedName>
</protein>
<dbReference type="Gene3D" id="1.10.630.10">
    <property type="entry name" value="Cytochrome P450"/>
    <property type="match status" value="1"/>
</dbReference>
<organism evidence="1 2">
    <name type="scientific">Xylaria bambusicola</name>
    <dbReference type="NCBI Taxonomy" id="326684"/>
    <lineage>
        <taxon>Eukaryota</taxon>
        <taxon>Fungi</taxon>
        <taxon>Dikarya</taxon>
        <taxon>Ascomycota</taxon>
        <taxon>Pezizomycotina</taxon>
        <taxon>Sordariomycetes</taxon>
        <taxon>Xylariomycetidae</taxon>
        <taxon>Xylariales</taxon>
        <taxon>Xylariaceae</taxon>
        <taxon>Xylaria</taxon>
    </lineage>
</organism>
<dbReference type="InterPro" id="IPR036396">
    <property type="entry name" value="Cyt_P450_sf"/>
</dbReference>
<dbReference type="Proteomes" id="UP001305414">
    <property type="component" value="Unassembled WGS sequence"/>
</dbReference>
<dbReference type="GO" id="GO:0004497">
    <property type="term" value="F:monooxygenase activity"/>
    <property type="evidence" value="ECO:0007669"/>
    <property type="project" value="InterPro"/>
</dbReference>
<gene>
    <name evidence="1" type="ORF">RRF57_013298</name>
</gene>
<dbReference type="SUPFAM" id="SSF48264">
    <property type="entry name" value="Cytochrome P450"/>
    <property type="match status" value="1"/>
</dbReference>
<dbReference type="InterPro" id="IPR001128">
    <property type="entry name" value="Cyt_P450"/>
</dbReference>
<dbReference type="GO" id="GO:0020037">
    <property type="term" value="F:heme binding"/>
    <property type="evidence" value="ECO:0007669"/>
    <property type="project" value="InterPro"/>
</dbReference>
<sequence length="195" mass="21968">MAALTACDYRKWQKHLPNHLTGLDFFGKAQKAREVVQDSMLQYCSALPLDVSKIVSERQRILREGGMNPEDAARQETMFTVGVFGNIAPTLFWSIYELFSRPSLLAEVREEVPLNAVTEVGKGADTSHFILDVAAIKTKCPLLLATYQETQRTHDSHANIRKVLADTFLDDGHYFLRKGNYCLIPTSSVHQNKLV</sequence>
<evidence type="ECO:0000313" key="2">
    <source>
        <dbReference type="Proteomes" id="UP001305414"/>
    </source>
</evidence>
<dbReference type="Pfam" id="PF00067">
    <property type="entry name" value="p450"/>
    <property type="match status" value="1"/>
</dbReference>
<dbReference type="AlphaFoldDB" id="A0AAN7ZFE3"/>
<name>A0AAN7ZFE3_9PEZI</name>
<dbReference type="GO" id="GO:0005506">
    <property type="term" value="F:iron ion binding"/>
    <property type="evidence" value="ECO:0007669"/>
    <property type="project" value="InterPro"/>
</dbReference>
<keyword evidence="2" id="KW-1185">Reference proteome</keyword>
<dbReference type="PANTHER" id="PTHR47582">
    <property type="entry name" value="P450, PUTATIVE (EUROFUNG)-RELATED"/>
    <property type="match status" value="1"/>
</dbReference>
<dbReference type="PANTHER" id="PTHR47582:SF1">
    <property type="entry name" value="P450, PUTATIVE (EUROFUNG)-RELATED"/>
    <property type="match status" value="1"/>
</dbReference>
<reference evidence="1 2" key="1">
    <citation type="submission" date="2023-10" db="EMBL/GenBank/DDBJ databases">
        <title>Draft genome sequence of Xylaria bambusicola isolate GMP-LS, the root and basal stem rot pathogen of sugarcane in Indonesia.</title>
        <authorList>
            <person name="Selvaraj P."/>
            <person name="Muralishankar V."/>
            <person name="Muruganantham S."/>
            <person name="Sp S."/>
            <person name="Haryani S."/>
            <person name="Lau K.J.X."/>
            <person name="Naqvi N.I."/>
        </authorList>
    </citation>
    <scope>NUCLEOTIDE SEQUENCE [LARGE SCALE GENOMIC DNA]</scope>
    <source>
        <strain evidence="1">GMP-LS</strain>
    </source>
</reference>
<dbReference type="EMBL" id="JAWHQM010000149">
    <property type="protein sequence ID" value="KAK5637583.1"/>
    <property type="molecule type" value="Genomic_DNA"/>
</dbReference>